<feature type="transmembrane region" description="Helical" evidence="1">
    <location>
        <begin position="54"/>
        <end position="72"/>
    </location>
</feature>
<feature type="transmembrane region" description="Helical" evidence="1">
    <location>
        <begin position="107"/>
        <end position="126"/>
    </location>
</feature>
<comment type="caution">
    <text evidence="2">The sequence shown here is derived from an EMBL/GenBank/DDBJ whole genome shotgun (WGS) entry which is preliminary data.</text>
</comment>
<accession>A0A2U2DP56</accession>
<gene>
    <name evidence="2" type="ORF">DEM27_16760</name>
</gene>
<reference evidence="2 3" key="1">
    <citation type="submission" date="2018-05" db="EMBL/GenBank/DDBJ databases">
        <title>The draft genome of strain NS-104.</title>
        <authorList>
            <person name="Hang P."/>
            <person name="Jiang J."/>
        </authorList>
    </citation>
    <scope>NUCLEOTIDE SEQUENCE [LARGE SCALE GENOMIC DNA]</scope>
    <source>
        <strain evidence="2 3">NS-104</strain>
    </source>
</reference>
<dbReference type="Proteomes" id="UP000245252">
    <property type="component" value="Unassembled WGS sequence"/>
</dbReference>
<proteinExistence type="predicted"/>
<keyword evidence="1" id="KW-1133">Transmembrane helix</keyword>
<sequence length="128" mass="13993">MEFYFPAQLGEQLAFGAAAFTAFAGFVMMFAPGLTFRFFRLQTREGRPSAYGEARSTIGGFYLGFGLAAILLAQPMVYFAFGASFALAAFARVLSIMSDRGSVPFNFLLLIVQVVLAVLPLLYVFGWV</sequence>
<dbReference type="EMBL" id="QFBC01000007">
    <property type="protein sequence ID" value="PWE55098.1"/>
    <property type="molecule type" value="Genomic_DNA"/>
</dbReference>
<name>A0A2U2DP56_9HYPH</name>
<organism evidence="2 3">
    <name type="scientific">Metarhizobium album</name>
    <dbReference type="NCBI Taxonomy" id="2182425"/>
    <lineage>
        <taxon>Bacteria</taxon>
        <taxon>Pseudomonadati</taxon>
        <taxon>Pseudomonadota</taxon>
        <taxon>Alphaproteobacteria</taxon>
        <taxon>Hyphomicrobiales</taxon>
        <taxon>Rhizobiaceae</taxon>
        <taxon>Metarhizobium</taxon>
    </lineage>
</organism>
<evidence type="ECO:0000256" key="1">
    <source>
        <dbReference type="SAM" id="Phobius"/>
    </source>
</evidence>
<evidence type="ECO:0000313" key="3">
    <source>
        <dbReference type="Proteomes" id="UP000245252"/>
    </source>
</evidence>
<keyword evidence="1" id="KW-0812">Transmembrane</keyword>
<dbReference type="RefSeq" id="WP_109459396.1">
    <property type="nucleotide sequence ID" value="NZ_QFBC01000007.1"/>
</dbReference>
<keyword evidence="1" id="KW-0472">Membrane</keyword>
<dbReference type="AlphaFoldDB" id="A0A2U2DP56"/>
<dbReference type="OrthoDB" id="9808658at2"/>
<keyword evidence="3" id="KW-1185">Reference proteome</keyword>
<feature type="transmembrane region" description="Helical" evidence="1">
    <location>
        <begin position="12"/>
        <end position="34"/>
    </location>
</feature>
<protein>
    <submittedName>
        <fullName evidence="2">DUF4345 domain-containing protein</fullName>
    </submittedName>
</protein>
<evidence type="ECO:0000313" key="2">
    <source>
        <dbReference type="EMBL" id="PWE55098.1"/>
    </source>
</evidence>